<name>A0A645J378_9ZZZZ</name>
<proteinExistence type="predicted"/>
<reference evidence="1" key="1">
    <citation type="submission" date="2019-08" db="EMBL/GenBank/DDBJ databases">
        <authorList>
            <person name="Kucharzyk K."/>
            <person name="Murdoch R.W."/>
            <person name="Higgins S."/>
            <person name="Loffler F."/>
        </authorList>
    </citation>
    <scope>NUCLEOTIDE SEQUENCE</scope>
</reference>
<dbReference type="AlphaFoldDB" id="A0A645J378"/>
<accession>A0A645J378</accession>
<evidence type="ECO:0000313" key="1">
    <source>
        <dbReference type="EMBL" id="MPN57896.1"/>
    </source>
</evidence>
<protein>
    <submittedName>
        <fullName evidence="1">Uncharacterized protein</fullName>
    </submittedName>
</protein>
<gene>
    <name evidence="1" type="ORF">SDC9_205592</name>
</gene>
<organism evidence="1">
    <name type="scientific">bioreactor metagenome</name>
    <dbReference type="NCBI Taxonomy" id="1076179"/>
    <lineage>
        <taxon>unclassified sequences</taxon>
        <taxon>metagenomes</taxon>
        <taxon>ecological metagenomes</taxon>
    </lineage>
</organism>
<dbReference type="EMBL" id="VSSQ01130009">
    <property type="protein sequence ID" value="MPN57896.1"/>
    <property type="molecule type" value="Genomic_DNA"/>
</dbReference>
<comment type="caution">
    <text evidence="1">The sequence shown here is derived from an EMBL/GenBank/DDBJ whole genome shotgun (WGS) entry which is preliminary data.</text>
</comment>
<sequence length="57" mass="6336">MRLVPVLVQCLGYAARQSGHLRFLLRSPETAAVLRVFQEALHLPDAVRGGGLRPYHV</sequence>